<reference evidence="5" key="1">
    <citation type="journal article" date="2019" name="Int. J. Syst. Evol. Microbiol.">
        <title>The Global Catalogue of Microorganisms (GCM) 10K type strain sequencing project: providing services to taxonomists for standard genome sequencing and annotation.</title>
        <authorList>
            <consortium name="The Broad Institute Genomics Platform"/>
            <consortium name="The Broad Institute Genome Sequencing Center for Infectious Disease"/>
            <person name="Wu L."/>
            <person name="Ma J."/>
        </authorList>
    </citation>
    <scope>NUCLEOTIDE SEQUENCE [LARGE SCALE GENOMIC DNA]</scope>
    <source>
        <strain evidence="5">JCM 18200</strain>
    </source>
</reference>
<dbReference type="GO" id="GO:0016787">
    <property type="term" value="F:hydrolase activity"/>
    <property type="evidence" value="ECO:0007669"/>
    <property type="project" value="UniProtKB-KW"/>
</dbReference>
<evidence type="ECO:0000313" key="5">
    <source>
        <dbReference type="Proteomes" id="UP001501411"/>
    </source>
</evidence>
<dbReference type="Proteomes" id="UP001501411">
    <property type="component" value="Unassembled WGS sequence"/>
</dbReference>
<dbReference type="InterPro" id="IPR005674">
    <property type="entry name" value="CocE/Ser_esterase"/>
</dbReference>
<protein>
    <submittedName>
        <fullName evidence="4">CocE/NonD family hydrolase</fullName>
    </submittedName>
</protein>
<evidence type="ECO:0000259" key="3">
    <source>
        <dbReference type="SMART" id="SM00939"/>
    </source>
</evidence>
<feature type="chain" id="PRO_5045632720" evidence="2">
    <location>
        <begin position="23"/>
        <end position="625"/>
    </location>
</feature>
<gene>
    <name evidence="4" type="ORF">GCM10023231_40180</name>
</gene>
<dbReference type="SUPFAM" id="SSF53474">
    <property type="entry name" value="alpha/beta-Hydrolases"/>
    <property type="match status" value="1"/>
</dbReference>
<dbReference type="Pfam" id="PF08530">
    <property type="entry name" value="PepX_C"/>
    <property type="match status" value="1"/>
</dbReference>
<comment type="caution">
    <text evidence="4">The sequence shown here is derived from an EMBL/GenBank/DDBJ whole genome shotgun (WGS) entry which is preliminary data.</text>
</comment>
<dbReference type="InterPro" id="IPR050585">
    <property type="entry name" value="Xaa-Pro_dipeptidyl-ppase/CocE"/>
</dbReference>
<keyword evidence="1 4" id="KW-0378">Hydrolase</keyword>
<dbReference type="Pfam" id="PF02129">
    <property type="entry name" value="Peptidase_S15"/>
    <property type="match status" value="1"/>
</dbReference>
<dbReference type="Gene3D" id="2.60.120.260">
    <property type="entry name" value="Galactose-binding domain-like"/>
    <property type="match status" value="1"/>
</dbReference>
<dbReference type="NCBIfam" id="TIGR00976">
    <property type="entry name" value="CocE_NonD"/>
    <property type="match status" value="1"/>
</dbReference>
<accession>A0ABP9C9C2</accession>
<keyword evidence="5" id="KW-1185">Reference proteome</keyword>
<dbReference type="InterPro" id="IPR029058">
    <property type="entry name" value="AB_hydrolase_fold"/>
</dbReference>
<dbReference type="PANTHER" id="PTHR43056:SF10">
    <property type="entry name" value="COCE_NOND FAMILY, PUTATIVE (AFU_ORTHOLOGUE AFUA_7G00600)-RELATED"/>
    <property type="match status" value="1"/>
</dbReference>
<name>A0ABP9C9C2_9SPHI</name>
<feature type="domain" description="Xaa-Pro dipeptidyl-peptidase C-terminal" evidence="3">
    <location>
        <begin position="362"/>
        <end position="621"/>
    </location>
</feature>
<dbReference type="PANTHER" id="PTHR43056">
    <property type="entry name" value="PEPTIDASE S9 PROLYL OLIGOPEPTIDASE"/>
    <property type="match status" value="1"/>
</dbReference>
<dbReference type="InterPro" id="IPR000383">
    <property type="entry name" value="Xaa-Pro-like_dom"/>
</dbReference>
<keyword evidence="2" id="KW-0732">Signal</keyword>
<dbReference type="RefSeq" id="WP_345234897.1">
    <property type="nucleotide sequence ID" value="NZ_BAABIQ010000044.1"/>
</dbReference>
<feature type="signal peptide" evidence="2">
    <location>
        <begin position="1"/>
        <end position="22"/>
    </location>
</feature>
<evidence type="ECO:0000313" key="4">
    <source>
        <dbReference type="EMBL" id="GAA4806953.1"/>
    </source>
</evidence>
<dbReference type="Gene3D" id="1.10.3020.10">
    <property type="entry name" value="alpha-amino acid ester hydrolase ( Helical cap domain)"/>
    <property type="match status" value="1"/>
</dbReference>
<dbReference type="EMBL" id="BAABIQ010000044">
    <property type="protein sequence ID" value="GAA4806953.1"/>
    <property type="molecule type" value="Genomic_DNA"/>
</dbReference>
<dbReference type="Gene3D" id="3.40.50.1820">
    <property type="entry name" value="alpha/beta hydrolase"/>
    <property type="match status" value="1"/>
</dbReference>
<dbReference type="SUPFAM" id="SSF49785">
    <property type="entry name" value="Galactose-binding domain-like"/>
    <property type="match status" value="1"/>
</dbReference>
<proteinExistence type="predicted"/>
<dbReference type="InterPro" id="IPR008979">
    <property type="entry name" value="Galactose-bd-like_sf"/>
</dbReference>
<evidence type="ECO:0000256" key="1">
    <source>
        <dbReference type="ARBA" id="ARBA00022801"/>
    </source>
</evidence>
<sequence>MNPLKTALLFFLLACFSYPSSAQENADSLYIRQHYTKIERYIPMRDGVKLFTSIYIPKDQTKKYPFLINRTPYTVVPYGEDQYKATLGPDPLFIREGYIFVYQDVRGKWMSEGKYADIRPYIPNKKSKKQVDESSDTYDTIDWLLKNIANNNGKAGIYGISYPGFYSTAALPDAHPALKAVSPQAPVTDWFRGDDFHHNGAFFVTDAFNFYSSFGVPRPKPVKPGQEGKKVAYTINDNYDFFLKLGALKHVKERYFGDSIQFWNAVTTHGTLDTFWQAREITQHLKNIKPAVLVVGGFFDAEDCYGALHTYQAIEQQNPKADNRLVMGPWFHGGWVRGDGSFFGDISFGQKTSTWYQQALELPFFNYYLKGKGTFNPSEATIFVTGSNEWKHFDTWPPQETTSKSLYLHANGKLSFEQPTAAESYDEYVSDPNAPVPYQKGVNQSRSREYMIDDQRFASKRPDVKVYETDVLTEDITLTGPLLAKLQVSTSGTDADYVVKLIDVYPDDTPNPSPNPTNVLMGGYQMLVRGEVFRGKFRHSFEKPEPFRPGEITAVDYTLPDVAHTFKKGHRIMIQIQNSWFPLVDRNPQQFIDIYNTAEDSDFQKATHRIYHDQQHASHIEVSVL</sequence>
<dbReference type="InterPro" id="IPR013736">
    <property type="entry name" value="Xaa-Pro_dipept_C"/>
</dbReference>
<organism evidence="4 5">
    <name type="scientific">Olivibacter ginsenosidimutans</name>
    <dbReference type="NCBI Taxonomy" id="1176537"/>
    <lineage>
        <taxon>Bacteria</taxon>
        <taxon>Pseudomonadati</taxon>
        <taxon>Bacteroidota</taxon>
        <taxon>Sphingobacteriia</taxon>
        <taxon>Sphingobacteriales</taxon>
        <taxon>Sphingobacteriaceae</taxon>
        <taxon>Olivibacter</taxon>
    </lineage>
</organism>
<dbReference type="SMART" id="SM00939">
    <property type="entry name" value="PepX_C"/>
    <property type="match status" value="1"/>
</dbReference>
<evidence type="ECO:0000256" key="2">
    <source>
        <dbReference type="SAM" id="SignalP"/>
    </source>
</evidence>